<sequence length="142" mass="16479">MPDIRHKLLIEVPVEKVYDAVTTQKGLAGWWTPETKAEPEQGSIARFQFGPTYFKEMKIDELIPNKRVKWTCITGAEEWLGSTVSFDLQPHDKGTILFFHHDGWKDYTTEFATCSYHWALFLRSMKLLCETGKGLPYPDHEK</sequence>
<dbReference type="CDD" id="cd07814">
    <property type="entry name" value="SRPBCC_CalC_Aha1-like"/>
    <property type="match status" value="1"/>
</dbReference>
<accession>A0A7K1U319</accession>
<dbReference type="SUPFAM" id="SSF55961">
    <property type="entry name" value="Bet v1-like"/>
    <property type="match status" value="1"/>
</dbReference>
<dbReference type="InterPro" id="IPR023393">
    <property type="entry name" value="START-like_dom_sf"/>
</dbReference>
<feature type="domain" description="Activator of Hsp90 ATPase homologue 1/2-like C-terminal" evidence="2">
    <location>
        <begin position="12"/>
        <end position="127"/>
    </location>
</feature>
<dbReference type="Pfam" id="PF08327">
    <property type="entry name" value="AHSA1"/>
    <property type="match status" value="1"/>
</dbReference>
<reference evidence="3 4" key="1">
    <citation type="submission" date="2019-12" db="EMBL/GenBank/DDBJ databases">
        <title>Chitinophaga sp. strain ysch24 (GDMCC 1.1355), whole genome shotgun sequence.</title>
        <authorList>
            <person name="Zhang X."/>
        </authorList>
    </citation>
    <scope>NUCLEOTIDE SEQUENCE [LARGE SCALE GENOMIC DNA]</scope>
    <source>
        <strain evidence="4">ysch24</strain>
    </source>
</reference>
<dbReference type="Proteomes" id="UP000461730">
    <property type="component" value="Unassembled WGS sequence"/>
</dbReference>
<comment type="caution">
    <text evidence="3">The sequence shown here is derived from an EMBL/GenBank/DDBJ whole genome shotgun (WGS) entry which is preliminary data.</text>
</comment>
<dbReference type="AlphaFoldDB" id="A0A7K1U319"/>
<name>A0A7K1U319_9BACT</name>
<gene>
    <name evidence="3" type="ORF">GO493_10805</name>
</gene>
<protein>
    <submittedName>
        <fullName evidence="3">SRPBCC domain-containing protein</fullName>
    </submittedName>
</protein>
<proteinExistence type="inferred from homology"/>
<dbReference type="RefSeq" id="WP_157306179.1">
    <property type="nucleotide sequence ID" value="NZ_WRXN01000004.1"/>
</dbReference>
<evidence type="ECO:0000313" key="3">
    <source>
        <dbReference type="EMBL" id="MVT08753.1"/>
    </source>
</evidence>
<evidence type="ECO:0000313" key="4">
    <source>
        <dbReference type="Proteomes" id="UP000461730"/>
    </source>
</evidence>
<organism evidence="3 4">
    <name type="scientific">Chitinophaga tropicalis</name>
    <dbReference type="NCBI Taxonomy" id="2683588"/>
    <lineage>
        <taxon>Bacteria</taxon>
        <taxon>Pseudomonadati</taxon>
        <taxon>Bacteroidota</taxon>
        <taxon>Chitinophagia</taxon>
        <taxon>Chitinophagales</taxon>
        <taxon>Chitinophagaceae</taxon>
        <taxon>Chitinophaga</taxon>
    </lineage>
</organism>
<dbReference type="EMBL" id="WRXN01000004">
    <property type="protein sequence ID" value="MVT08753.1"/>
    <property type="molecule type" value="Genomic_DNA"/>
</dbReference>
<dbReference type="Gene3D" id="3.30.530.20">
    <property type="match status" value="1"/>
</dbReference>
<comment type="similarity">
    <text evidence="1">Belongs to the AHA1 family.</text>
</comment>
<keyword evidence="4" id="KW-1185">Reference proteome</keyword>
<evidence type="ECO:0000256" key="1">
    <source>
        <dbReference type="ARBA" id="ARBA00006817"/>
    </source>
</evidence>
<evidence type="ECO:0000259" key="2">
    <source>
        <dbReference type="Pfam" id="PF08327"/>
    </source>
</evidence>
<dbReference type="InterPro" id="IPR013538">
    <property type="entry name" value="ASHA1/2-like_C"/>
</dbReference>